<evidence type="ECO:0000313" key="9">
    <source>
        <dbReference type="EMBL" id="AZP36347.1"/>
    </source>
</evidence>
<evidence type="ECO:0000256" key="7">
    <source>
        <dbReference type="ARBA" id="ARBA00034078"/>
    </source>
</evidence>
<dbReference type="GO" id="GO:0051537">
    <property type="term" value="F:2 iron, 2 sulfur cluster binding"/>
    <property type="evidence" value="ECO:0007669"/>
    <property type="project" value="UniProtKB-KW"/>
</dbReference>
<dbReference type="PROSITE" id="PS51085">
    <property type="entry name" value="2FE2S_FER_2"/>
    <property type="match status" value="1"/>
</dbReference>
<dbReference type="Gene3D" id="3.10.20.30">
    <property type="match status" value="1"/>
</dbReference>
<dbReference type="PANTHER" id="PTHR23426:SF65">
    <property type="entry name" value="FERREDOXIN-2, MITOCHONDRIAL"/>
    <property type="match status" value="1"/>
</dbReference>
<dbReference type="EMBL" id="CP026513">
    <property type="protein sequence ID" value="AZP36347.1"/>
    <property type="molecule type" value="Genomic_DNA"/>
</dbReference>
<dbReference type="InterPro" id="IPR012675">
    <property type="entry name" value="Beta-grasp_dom_sf"/>
</dbReference>
<organism evidence="9 10">
    <name type="scientific">Candidatus Annandia adelgestsuga</name>
    <dbReference type="NCBI Taxonomy" id="1302411"/>
    <lineage>
        <taxon>Bacteria</taxon>
        <taxon>Pseudomonadati</taxon>
        <taxon>Pseudomonadota</taxon>
        <taxon>Gammaproteobacteria</taxon>
        <taxon>Enterobacterales</taxon>
        <taxon>Enterobacteriaceae</taxon>
        <taxon>Candidatus Annandia</taxon>
    </lineage>
</organism>
<dbReference type="OrthoDB" id="9793027at2"/>
<dbReference type="GO" id="GO:0140647">
    <property type="term" value="P:P450-containing electron transport chain"/>
    <property type="evidence" value="ECO:0007669"/>
    <property type="project" value="InterPro"/>
</dbReference>
<name>A0A3S9J7V1_9ENTR</name>
<dbReference type="SUPFAM" id="SSF54292">
    <property type="entry name" value="2Fe-2S ferredoxin-like"/>
    <property type="match status" value="1"/>
</dbReference>
<evidence type="ECO:0000256" key="4">
    <source>
        <dbReference type="ARBA" id="ARBA00022723"/>
    </source>
</evidence>
<dbReference type="CDD" id="cd00207">
    <property type="entry name" value="fer2"/>
    <property type="match status" value="1"/>
</dbReference>
<dbReference type="AlphaFoldDB" id="A0A3S9J7V1"/>
<keyword evidence="6" id="KW-0411">Iron-sulfur</keyword>
<comment type="cofactor">
    <cofactor evidence="7">
        <name>[2Fe-2S] cluster</name>
        <dbReference type="ChEBI" id="CHEBI:190135"/>
    </cofactor>
</comment>
<reference evidence="9 10" key="1">
    <citation type="journal article" date="2018" name="Genome Biol. Evol.">
        <title>Partnering With a Pest: Genomes of Hemlock Woolly Adelgid Symbionts Reveal Atypical Nutritional Provisioning Patterns in Dual-Obligate Bacteria.</title>
        <authorList>
            <person name="Weglarz K.M."/>
            <person name="Havill N.P."/>
            <person name="Burke G.R."/>
            <person name="von Dohlen C.D."/>
        </authorList>
    </citation>
    <scope>NUCLEOTIDE SEQUENCE [LARGE SCALE GENOMIC DNA]</scope>
    <source>
        <strain evidence="9">ENA</strain>
    </source>
</reference>
<evidence type="ECO:0000256" key="5">
    <source>
        <dbReference type="ARBA" id="ARBA00023004"/>
    </source>
</evidence>
<evidence type="ECO:0000256" key="1">
    <source>
        <dbReference type="ARBA" id="ARBA00010914"/>
    </source>
</evidence>
<sequence length="109" mass="12713">MNKIFFLPHKNILPKGKIIYYNKKDSLLNIALENGIYIDHACEKVCACTTCHCIIKKGFNNLNKIKELEDNMLDKAWGLDYKSRLSCQTIIFNQELIVEIPKYNINYVN</sequence>
<dbReference type="InterPro" id="IPR036010">
    <property type="entry name" value="2Fe-2S_ferredoxin-like_sf"/>
</dbReference>
<evidence type="ECO:0000313" key="10">
    <source>
        <dbReference type="Proteomes" id="UP000274458"/>
    </source>
</evidence>
<dbReference type="GO" id="GO:0046872">
    <property type="term" value="F:metal ion binding"/>
    <property type="evidence" value="ECO:0007669"/>
    <property type="project" value="UniProtKB-KW"/>
</dbReference>
<evidence type="ECO:0000256" key="2">
    <source>
        <dbReference type="ARBA" id="ARBA00019395"/>
    </source>
</evidence>
<evidence type="ECO:0000256" key="6">
    <source>
        <dbReference type="ARBA" id="ARBA00023014"/>
    </source>
</evidence>
<keyword evidence="10" id="KW-1185">Reference proteome</keyword>
<accession>A0A3S9J7V1</accession>
<dbReference type="KEGG" id="aade:C3B56_00251"/>
<evidence type="ECO:0000256" key="3">
    <source>
        <dbReference type="ARBA" id="ARBA00022714"/>
    </source>
</evidence>
<dbReference type="Pfam" id="PF00111">
    <property type="entry name" value="Fer2"/>
    <property type="match status" value="1"/>
</dbReference>
<protein>
    <recommendedName>
        <fullName evidence="2">2Fe-2S ferredoxin</fullName>
    </recommendedName>
</protein>
<keyword evidence="5" id="KW-0408">Iron</keyword>
<comment type="similarity">
    <text evidence="1">Belongs to the adrenodoxin/putidaredoxin family.</text>
</comment>
<dbReference type="GO" id="GO:0009055">
    <property type="term" value="F:electron transfer activity"/>
    <property type="evidence" value="ECO:0007669"/>
    <property type="project" value="InterPro"/>
</dbReference>
<dbReference type="InterPro" id="IPR001041">
    <property type="entry name" value="2Fe-2S_ferredoxin-type"/>
</dbReference>
<dbReference type="InterPro" id="IPR001055">
    <property type="entry name" value="Adrenodoxin-like"/>
</dbReference>
<gene>
    <name evidence="9" type="primary">fdx</name>
    <name evidence="9" type="ORF">C3B56_00251</name>
</gene>
<feature type="domain" description="2Fe-2S ferredoxin-type" evidence="8">
    <location>
        <begin position="2"/>
        <end position="104"/>
    </location>
</feature>
<proteinExistence type="inferred from homology"/>
<dbReference type="RefSeq" id="WP_126071617.1">
    <property type="nucleotide sequence ID" value="NZ_CP026513.1"/>
</dbReference>
<evidence type="ECO:0000259" key="8">
    <source>
        <dbReference type="PROSITE" id="PS51085"/>
    </source>
</evidence>
<keyword evidence="4" id="KW-0479">Metal-binding</keyword>
<dbReference type="GO" id="GO:0005829">
    <property type="term" value="C:cytosol"/>
    <property type="evidence" value="ECO:0007669"/>
    <property type="project" value="TreeGrafter"/>
</dbReference>
<dbReference type="InterPro" id="IPR011536">
    <property type="entry name" value="Fdx_isc"/>
</dbReference>
<keyword evidence="3" id="KW-0001">2Fe-2S</keyword>
<dbReference type="PRINTS" id="PR00355">
    <property type="entry name" value="ADRENODOXIN"/>
</dbReference>
<dbReference type="Proteomes" id="UP000274458">
    <property type="component" value="Chromosome"/>
</dbReference>
<dbReference type="PANTHER" id="PTHR23426">
    <property type="entry name" value="FERREDOXIN/ADRENODOXIN"/>
    <property type="match status" value="1"/>
</dbReference>
<dbReference type="NCBIfam" id="TIGR02007">
    <property type="entry name" value="fdx_isc"/>
    <property type="match status" value="1"/>
</dbReference>